<gene>
    <name evidence="1" type="ORF">SAMN05444277_12020</name>
</gene>
<accession>A0A1I5ZDZ4</accession>
<dbReference type="AlphaFoldDB" id="A0A1I5ZDZ4"/>
<dbReference type="EMBL" id="FOXQ01000020">
    <property type="protein sequence ID" value="SFQ54665.1"/>
    <property type="molecule type" value="Genomic_DNA"/>
</dbReference>
<organism evidence="1 2">
    <name type="scientific">Parafilimonas terrae</name>
    <dbReference type="NCBI Taxonomy" id="1465490"/>
    <lineage>
        <taxon>Bacteria</taxon>
        <taxon>Pseudomonadati</taxon>
        <taxon>Bacteroidota</taxon>
        <taxon>Chitinophagia</taxon>
        <taxon>Chitinophagales</taxon>
        <taxon>Chitinophagaceae</taxon>
        <taxon>Parafilimonas</taxon>
    </lineage>
</organism>
<protein>
    <submittedName>
        <fullName evidence="1">Uncharacterized protein</fullName>
    </submittedName>
</protein>
<dbReference type="Proteomes" id="UP000199031">
    <property type="component" value="Unassembled WGS sequence"/>
</dbReference>
<evidence type="ECO:0000313" key="1">
    <source>
        <dbReference type="EMBL" id="SFQ54665.1"/>
    </source>
</evidence>
<sequence>MILKRKKLQLVAIGPGPAAYSMKLAALLKKH</sequence>
<proteinExistence type="predicted"/>
<dbReference type="STRING" id="1465490.SAMN05444277_12020"/>
<name>A0A1I5ZDZ4_9BACT</name>
<reference evidence="1 2" key="1">
    <citation type="submission" date="2016-10" db="EMBL/GenBank/DDBJ databases">
        <authorList>
            <person name="de Groot N.N."/>
        </authorList>
    </citation>
    <scope>NUCLEOTIDE SEQUENCE [LARGE SCALE GENOMIC DNA]</scope>
    <source>
        <strain evidence="1 2">DSM 28286</strain>
    </source>
</reference>
<keyword evidence="2" id="KW-1185">Reference proteome</keyword>
<evidence type="ECO:0000313" key="2">
    <source>
        <dbReference type="Proteomes" id="UP000199031"/>
    </source>
</evidence>